<gene>
    <name evidence="2" type="ORF">GLOIN_2v1487477</name>
    <name evidence="1" type="ORF">GLOINDRAFT_88680</name>
</gene>
<evidence type="ECO:0000313" key="1">
    <source>
        <dbReference type="EMBL" id="ERZ98050.1"/>
    </source>
</evidence>
<dbReference type="Proteomes" id="UP000018888">
    <property type="component" value="Unassembled WGS sequence"/>
</dbReference>
<dbReference type="HOGENOM" id="CLU_1129579_0_0_1"/>
<dbReference type="EMBL" id="KI299086">
    <property type="protein sequence ID" value="ERZ98050.1"/>
    <property type="molecule type" value="Genomic_DNA"/>
</dbReference>
<keyword evidence="3" id="KW-1185">Reference proteome</keyword>
<protein>
    <submittedName>
        <fullName evidence="1">Uncharacterized protein</fullName>
    </submittedName>
</protein>
<accession>U9T3V9</accession>
<organism evidence="1">
    <name type="scientific">Rhizophagus irregularis (strain DAOM 181602 / DAOM 197198 / MUCL 43194)</name>
    <name type="common">Arbuscular mycorrhizal fungus</name>
    <name type="synonym">Glomus intraradices</name>
    <dbReference type="NCBI Taxonomy" id="747089"/>
    <lineage>
        <taxon>Eukaryota</taxon>
        <taxon>Fungi</taxon>
        <taxon>Fungi incertae sedis</taxon>
        <taxon>Mucoromycota</taxon>
        <taxon>Glomeromycotina</taxon>
        <taxon>Glomeromycetes</taxon>
        <taxon>Glomerales</taxon>
        <taxon>Glomeraceae</taxon>
        <taxon>Rhizophagus</taxon>
    </lineage>
</organism>
<reference evidence="2 3" key="3">
    <citation type="journal article" date="2018" name="New Phytol.">
        <title>High intraspecific genome diversity in the model arbuscular mycorrhizal symbiont Rhizophagus irregularis.</title>
        <authorList>
            <person name="Chen E.C.H."/>
            <person name="Morin E."/>
            <person name="Beaudet D."/>
            <person name="Noel J."/>
            <person name="Yildirir G."/>
            <person name="Ndikumana S."/>
            <person name="Charron P."/>
            <person name="St-Onge C."/>
            <person name="Giorgi J."/>
            <person name="Kruger M."/>
            <person name="Marton T."/>
            <person name="Ropars J."/>
            <person name="Grigoriev I.V."/>
            <person name="Hainaut M."/>
            <person name="Henrissat B."/>
            <person name="Roux C."/>
            <person name="Martin F."/>
            <person name="Corradi N."/>
        </authorList>
    </citation>
    <scope>NUCLEOTIDE SEQUENCE [LARGE SCALE GENOMIC DNA]</scope>
    <source>
        <strain evidence="3">DAOM 181602 / DAOM 197198 / MUCL 43194</strain>
        <strain evidence="2">DAOM 197198</strain>
    </source>
</reference>
<evidence type="ECO:0000313" key="3">
    <source>
        <dbReference type="Proteomes" id="UP000018888"/>
    </source>
</evidence>
<reference evidence="1" key="2">
    <citation type="submission" date="2013-07" db="EMBL/GenBank/DDBJ databases">
        <title>The genome of an arbuscular mycorrhizal fungus provides insights into the evolution of the oldest plant symbiosis.</title>
        <authorList>
            <consortium name="DOE Joint Genome Institute"/>
            <person name="Tisserant E."/>
            <person name="Malbreil M."/>
            <person name="Kuo A."/>
            <person name="Kohler A."/>
            <person name="Symeonidi A."/>
            <person name="Balestrini R."/>
            <person name="Charron P."/>
            <person name="Duensing N."/>
            <person name="Frei-dit-Frey N."/>
            <person name="Gianinazzi-Pearson V."/>
            <person name="Gilbert B."/>
            <person name="Handa Y."/>
            <person name="Hijri M."/>
            <person name="Kaul R."/>
            <person name="Kawaguchi M."/>
            <person name="Krajinski F."/>
            <person name="Lammers P."/>
            <person name="Lapierre D."/>
            <person name="Masclaux F.G."/>
            <person name="Murat C."/>
            <person name="Morin E."/>
            <person name="Ndikumana S."/>
            <person name="Pagni M."/>
            <person name="Petitpierre D."/>
            <person name="Requena N."/>
            <person name="Rosikiewicz P."/>
            <person name="Riley R."/>
            <person name="Saito K."/>
            <person name="San Clemente H."/>
            <person name="Shapiro H."/>
            <person name="van Tuinen D."/>
            <person name="Becard G."/>
            <person name="Bonfante P."/>
            <person name="Paszkowski U."/>
            <person name="Shachar-Hill Y."/>
            <person name="Young J.P."/>
            <person name="Sanders I.R."/>
            <person name="Henrissat B."/>
            <person name="Rensing S.A."/>
            <person name="Grigoriev I.V."/>
            <person name="Corradi N."/>
            <person name="Roux C."/>
            <person name="Martin F."/>
        </authorList>
    </citation>
    <scope>NUCLEOTIDE SEQUENCE</scope>
    <source>
        <strain evidence="1">DAOM 197198</strain>
    </source>
</reference>
<reference evidence="2 3" key="1">
    <citation type="journal article" date="2013" name="Proc. Natl. Acad. Sci. U.S.A.">
        <title>Genome of an arbuscular mycorrhizal fungus provides insight into the oldest plant symbiosis.</title>
        <authorList>
            <person name="Tisserant E."/>
            <person name="Malbreil M."/>
            <person name="Kuo A."/>
            <person name="Kohler A."/>
            <person name="Symeonidi A."/>
            <person name="Balestrini R."/>
            <person name="Charron P."/>
            <person name="Duensing N."/>
            <person name="Frei Dit Frey N."/>
            <person name="Gianinazzi-Pearson V."/>
            <person name="Gilbert L.B."/>
            <person name="Handa Y."/>
            <person name="Herr J.R."/>
            <person name="Hijri M."/>
            <person name="Koul R."/>
            <person name="Kawaguchi M."/>
            <person name="Krajinski F."/>
            <person name="Lammers P.J."/>
            <person name="Masclaux F.G."/>
            <person name="Murat C."/>
            <person name="Morin E."/>
            <person name="Ndikumana S."/>
            <person name="Pagni M."/>
            <person name="Petitpierre D."/>
            <person name="Requena N."/>
            <person name="Rosikiewicz P."/>
            <person name="Riley R."/>
            <person name="Saito K."/>
            <person name="San Clemente H."/>
            <person name="Shapiro H."/>
            <person name="van Tuinen D."/>
            <person name="Becard G."/>
            <person name="Bonfante P."/>
            <person name="Paszkowski U."/>
            <person name="Shachar-Hill Y.Y."/>
            <person name="Tuskan G.A."/>
            <person name="Young P.W."/>
            <person name="Sanders I.R."/>
            <person name="Henrissat B."/>
            <person name="Rensing S.A."/>
            <person name="Grigoriev I.V."/>
            <person name="Corradi N."/>
            <person name="Roux C."/>
            <person name="Martin F."/>
        </authorList>
    </citation>
    <scope>NUCLEOTIDE SEQUENCE [LARGE SCALE GENOMIC DNA]</scope>
    <source>
        <strain evidence="3">DAOM 181602 / DAOM 197198 / MUCL 43194</strain>
        <strain evidence="2">DAOM 197198</strain>
    </source>
</reference>
<dbReference type="AlphaFoldDB" id="U9T3V9"/>
<sequence length="246" mass="28182">MSYTKRDSGFGESLSLGGFNVYLGLSNEKKIKGCQVFIENFTDKKLEEIFPKKNHEVRNFHDVRVPNIQHIPNIPNAPNIQHIPNIQYTQNIQHIPNIQHTQNIPNIPNIPNNRNVQNIPHVKNVENPREDIPYKPRDYTPFSSYLGLDCVNRANGVKIPKIPTIVKSDSTDLIDSTDSTDSTDYTNLPLPSATEISINRSLQLIREASAKFKILKNSRLNKIETKVINTNVIKERIERIRNLLRN</sequence>
<proteinExistence type="predicted"/>
<name>U9T3V9_RHIID</name>
<evidence type="ECO:0000313" key="2">
    <source>
        <dbReference type="EMBL" id="POG59893.1"/>
    </source>
</evidence>
<dbReference type="EMBL" id="AUPC02000423">
    <property type="protein sequence ID" value="POG59893.1"/>
    <property type="molecule type" value="Genomic_DNA"/>
</dbReference>
<dbReference type="VEuPathDB" id="FungiDB:RhiirFUN_001037"/>